<proteinExistence type="predicted"/>
<reference evidence="1" key="1">
    <citation type="journal article" date="2022" name="Int. J. Mol. Sci.">
        <title>Draft Genome of Tanacetum Coccineum: Genomic Comparison of Closely Related Tanacetum-Family Plants.</title>
        <authorList>
            <person name="Yamashiro T."/>
            <person name="Shiraishi A."/>
            <person name="Nakayama K."/>
            <person name="Satake H."/>
        </authorList>
    </citation>
    <scope>NUCLEOTIDE SEQUENCE</scope>
</reference>
<evidence type="ECO:0000313" key="1">
    <source>
        <dbReference type="EMBL" id="GJS85209.1"/>
    </source>
</evidence>
<evidence type="ECO:0000313" key="2">
    <source>
        <dbReference type="Proteomes" id="UP001151760"/>
    </source>
</evidence>
<protein>
    <submittedName>
        <fullName evidence="1">Uncharacterized protein</fullName>
    </submittedName>
</protein>
<sequence>MVFGECRHRYAVFSLMDTAYWLSEHAAKEIVNTARGYIYCWVYKQQVLDVDASLLDAYDWAICFDGSSIRSSRLMMLVRVYAANTSLLLPDFINATASCISTASLVLGWDKDSIKLKKAVFGFIEDVITKTIDYHLFDVVVEFHRTTCGMSPVAPMALLRVTSCKAEMSTAGDRTVRGDRDRAVDIARGRVDSSIAKLSSEIACARRWSVARRAREKYTNNNYLREINYSVDEDSRRVAADLRSSDSQYLECAYLTAAIQLAAIAKELIVIVLAACGIIMPPNTASADSVVGVYDELRAEARSQGRGSEYSDASGSRFTVSGGDGLSARCGGEVVVGRVINPSPRDLYLGDKSERSEDARHRGIEWVLSMLSCAGSYARARRFRIAYTTGYDQQYEAKNRCISSLVNTTQILED</sequence>
<gene>
    <name evidence="1" type="ORF">Tco_0751750</name>
</gene>
<organism evidence="1 2">
    <name type="scientific">Tanacetum coccineum</name>
    <dbReference type="NCBI Taxonomy" id="301880"/>
    <lineage>
        <taxon>Eukaryota</taxon>
        <taxon>Viridiplantae</taxon>
        <taxon>Streptophyta</taxon>
        <taxon>Embryophyta</taxon>
        <taxon>Tracheophyta</taxon>
        <taxon>Spermatophyta</taxon>
        <taxon>Magnoliopsida</taxon>
        <taxon>eudicotyledons</taxon>
        <taxon>Gunneridae</taxon>
        <taxon>Pentapetalae</taxon>
        <taxon>asterids</taxon>
        <taxon>campanulids</taxon>
        <taxon>Asterales</taxon>
        <taxon>Asteraceae</taxon>
        <taxon>Asteroideae</taxon>
        <taxon>Anthemideae</taxon>
        <taxon>Anthemidinae</taxon>
        <taxon>Tanacetum</taxon>
    </lineage>
</organism>
<dbReference type="EMBL" id="BQNB010011033">
    <property type="protein sequence ID" value="GJS85209.1"/>
    <property type="molecule type" value="Genomic_DNA"/>
</dbReference>
<name>A0ABQ4Z4W7_9ASTR</name>
<dbReference type="Proteomes" id="UP001151760">
    <property type="component" value="Unassembled WGS sequence"/>
</dbReference>
<reference evidence="1" key="2">
    <citation type="submission" date="2022-01" db="EMBL/GenBank/DDBJ databases">
        <authorList>
            <person name="Yamashiro T."/>
            <person name="Shiraishi A."/>
            <person name="Satake H."/>
            <person name="Nakayama K."/>
        </authorList>
    </citation>
    <scope>NUCLEOTIDE SEQUENCE</scope>
</reference>
<accession>A0ABQ4Z4W7</accession>
<keyword evidence="2" id="KW-1185">Reference proteome</keyword>
<comment type="caution">
    <text evidence="1">The sequence shown here is derived from an EMBL/GenBank/DDBJ whole genome shotgun (WGS) entry which is preliminary data.</text>
</comment>